<evidence type="ECO:0000256" key="3">
    <source>
        <dbReference type="ARBA" id="ARBA00006375"/>
    </source>
</evidence>
<evidence type="ECO:0000256" key="11">
    <source>
        <dbReference type="PROSITE-ProRule" id="PRU00282"/>
    </source>
</evidence>
<dbReference type="GeneID" id="2903645"/>
<dbReference type="GO" id="GO:0071913">
    <property type="term" value="F:citrate secondary active transmembrane transporter activity"/>
    <property type="evidence" value="ECO:0007669"/>
    <property type="project" value="TreeGrafter"/>
</dbReference>
<dbReference type="SUPFAM" id="SSF103506">
    <property type="entry name" value="Mitochondrial carrier"/>
    <property type="match status" value="1"/>
</dbReference>
<dbReference type="eggNOG" id="KOG0756">
    <property type="taxonomic scope" value="Eukaryota"/>
</dbReference>
<evidence type="ECO:0000256" key="10">
    <source>
        <dbReference type="ARBA" id="ARBA00023136"/>
    </source>
</evidence>
<dbReference type="STRING" id="284592.Q6BJY6"/>
<comment type="function">
    <text evidence="1">Mitochondrial transporter that mediates uptake of thiamine pyrophosphate (ThPP) into mitochondria.</text>
</comment>
<dbReference type="GO" id="GO:0006843">
    <property type="term" value="P:mitochondrial citrate transmembrane transport"/>
    <property type="evidence" value="ECO:0007669"/>
    <property type="project" value="TreeGrafter"/>
</dbReference>
<reference evidence="13 14" key="1">
    <citation type="journal article" date="2004" name="Nature">
        <title>Genome evolution in yeasts.</title>
        <authorList>
            <consortium name="Genolevures"/>
            <person name="Dujon B."/>
            <person name="Sherman D."/>
            <person name="Fischer G."/>
            <person name="Durrens P."/>
            <person name="Casaregola S."/>
            <person name="Lafontaine I."/>
            <person name="de Montigny J."/>
            <person name="Marck C."/>
            <person name="Neuveglise C."/>
            <person name="Talla E."/>
            <person name="Goffard N."/>
            <person name="Frangeul L."/>
            <person name="Aigle M."/>
            <person name="Anthouard V."/>
            <person name="Babour A."/>
            <person name="Barbe V."/>
            <person name="Barnay S."/>
            <person name="Blanchin S."/>
            <person name="Beckerich J.M."/>
            <person name="Beyne E."/>
            <person name="Bleykasten C."/>
            <person name="Boisrame A."/>
            <person name="Boyer J."/>
            <person name="Cattolico L."/>
            <person name="Confanioleri F."/>
            <person name="de Daruvar A."/>
            <person name="Despons L."/>
            <person name="Fabre E."/>
            <person name="Fairhead C."/>
            <person name="Ferry-Dumazet H."/>
            <person name="Groppi A."/>
            <person name="Hantraye F."/>
            <person name="Hennequin C."/>
            <person name="Jauniaux N."/>
            <person name="Joyet P."/>
            <person name="Kachouri R."/>
            <person name="Kerrest A."/>
            <person name="Koszul R."/>
            <person name="Lemaire M."/>
            <person name="Lesur I."/>
            <person name="Ma L."/>
            <person name="Muller H."/>
            <person name="Nicaud J.M."/>
            <person name="Nikolski M."/>
            <person name="Oztas S."/>
            <person name="Ozier-Kalogeropoulos O."/>
            <person name="Pellenz S."/>
            <person name="Potier S."/>
            <person name="Richard G.F."/>
            <person name="Straub M.L."/>
            <person name="Suleau A."/>
            <person name="Swennene D."/>
            <person name="Tekaia F."/>
            <person name="Wesolowski-Louvel M."/>
            <person name="Westhof E."/>
            <person name="Wirth B."/>
            <person name="Zeniou-Meyer M."/>
            <person name="Zivanovic I."/>
            <person name="Bolotin-Fukuhara M."/>
            <person name="Thierry A."/>
            <person name="Bouchier C."/>
            <person name="Caudron B."/>
            <person name="Scarpelli C."/>
            <person name="Gaillardin C."/>
            <person name="Weissenbach J."/>
            <person name="Wincker P."/>
            <person name="Souciet J.L."/>
        </authorList>
    </citation>
    <scope>NUCLEOTIDE SEQUENCE [LARGE SCALE GENOMIC DNA]</scope>
    <source>
        <strain evidence="14">ATCC 36239 / CBS 767 / BCRC 21394 / JCM 1990 / NBRC 0083 / IGC 2968</strain>
    </source>
</reference>
<organism evidence="13 14">
    <name type="scientific">Debaryomyces hansenii (strain ATCC 36239 / CBS 767 / BCRC 21394 / JCM 1990 / NBRC 0083 / IGC 2968)</name>
    <name type="common">Yeast</name>
    <name type="synonym">Torulaspora hansenii</name>
    <dbReference type="NCBI Taxonomy" id="284592"/>
    <lineage>
        <taxon>Eukaryota</taxon>
        <taxon>Fungi</taxon>
        <taxon>Dikarya</taxon>
        <taxon>Ascomycota</taxon>
        <taxon>Saccharomycotina</taxon>
        <taxon>Pichiomycetes</taxon>
        <taxon>Debaryomycetaceae</taxon>
        <taxon>Debaryomyces</taxon>
    </lineage>
</organism>
<evidence type="ECO:0000256" key="9">
    <source>
        <dbReference type="ARBA" id="ARBA00023128"/>
    </source>
</evidence>
<comment type="similarity">
    <text evidence="3 12">Belongs to the mitochondrial carrier (TC 2.A.29) family.</text>
</comment>
<keyword evidence="9" id="KW-0496">Mitochondrion</keyword>
<dbReference type="InterPro" id="IPR049563">
    <property type="entry name" value="TXTP-like"/>
</dbReference>
<evidence type="ECO:0000256" key="8">
    <source>
        <dbReference type="ARBA" id="ARBA00022989"/>
    </source>
</evidence>
<evidence type="ECO:0000256" key="6">
    <source>
        <dbReference type="ARBA" id="ARBA00022692"/>
    </source>
</evidence>
<evidence type="ECO:0000313" key="13">
    <source>
        <dbReference type="EMBL" id="CAG89907.2"/>
    </source>
</evidence>
<dbReference type="KEGG" id="dha:DEHA2F26334g"/>
<evidence type="ECO:0000313" key="14">
    <source>
        <dbReference type="Proteomes" id="UP000000599"/>
    </source>
</evidence>
<keyword evidence="7" id="KW-0677">Repeat</keyword>
<dbReference type="PANTHER" id="PTHR45788:SF5">
    <property type="entry name" value="AFR253WP"/>
    <property type="match status" value="1"/>
</dbReference>
<evidence type="ECO:0000256" key="12">
    <source>
        <dbReference type="RuleBase" id="RU000488"/>
    </source>
</evidence>
<feature type="repeat" description="Solcar" evidence="11">
    <location>
        <begin position="10"/>
        <end position="92"/>
    </location>
</feature>
<dbReference type="OrthoDB" id="44467at2759"/>
<dbReference type="HOGENOM" id="CLU_015166_5_1_1"/>
<evidence type="ECO:0000256" key="5">
    <source>
        <dbReference type="ARBA" id="ARBA00022448"/>
    </source>
</evidence>
<dbReference type="FunCoup" id="Q6BJY6">
    <property type="interactions" value="44"/>
</dbReference>
<evidence type="ECO:0000256" key="2">
    <source>
        <dbReference type="ARBA" id="ARBA00004225"/>
    </source>
</evidence>
<evidence type="ECO:0000256" key="4">
    <source>
        <dbReference type="ARBA" id="ARBA00021935"/>
    </source>
</evidence>
<gene>
    <name evidence="13" type="ordered locus">DEHA2F26334g</name>
</gene>
<evidence type="ECO:0000256" key="1">
    <source>
        <dbReference type="ARBA" id="ARBA00002238"/>
    </source>
</evidence>
<feature type="repeat" description="Solcar" evidence="11">
    <location>
        <begin position="294"/>
        <end position="376"/>
    </location>
</feature>
<keyword evidence="8" id="KW-1133">Transmembrane helix</keyword>
<dbReference type="Gene3D" id="1.50.40.10">
    <property type="entry name" value="Mitochondrial carrier domain"/>
    <property type="match status" value="1"/>
</dbReference>
<evidence type="ECO:0000256" key="7">
    <source>
        <dbReference type="ARBA" id="ARBA00022737"/>
    </source>
</evidence>
<dbReference type="Proteomes" id="UP000000599">
    <property type="component" value="Chromosome F"/>
</dbReference>
<dbReference type="InParanoid" id="Q6BJY6"/>
<name>Q6BJY6_DEBHA</name>
<dbReference type="OMA" id="TRMQSKY"/>
<dbReference type="Pfam" id="PF00153">
    <property type="entry name" value="Mito_carr"/>
    <property type="match status" value="3"/>
</dbReference>
<protein>
    <recommendedName>
        <fullName evidence="4">Mitochondrial thiamine pyrophosphate carrier 1</fullName>
    </recommendedName>
</protein>
<proteinExistence type="inferred from homology"/>
<dbReference type="AlphaFoldDB" id="Q6BJY6"/>
<keyword evidence="14" id="KW-1185">Reference proteome</keyword>
<dbReference type="RefSeq" id="XP_461485.2">
    <property type="nucleotide sequence ID" value="XM_461485.1"/>
</dbReference>
<dbReference type="InterPro" id="IPR023395">
    <property type="entry name" value="MCP_dom_sf"/>
</dbReference>
<dbReference type="EMBL" id="CR382138">
    <property type="protein sequence ID" value="CAG89907.2"/>
    <property type="molecule type" value="Genomic_DNA"/>
</dbReference>
<keyword evidence="10 11" id="KW-0472">Membrane</keyword>
<sequence>MSEEISVSGDSLLTALLSGTTAAAISATLTYPLDCIKTQQQLNDSGKMQKFNIPGNYPSTIAQLFKGGSALVVGTVMKNSARLVSYNWSTKFMTSDSSDSHGHKKISAPRIVIAGVMSGFLETLWIIPFENIKITMIQNMTLHNEIARAAKHGIKYDVTGTTVLNKHHKPTANIFSKQYVSPHAYFTADILSQYRANNKPTSRFQVATKHHTTKEALKAKYNKHPTMTFLGTIREIYSLKGLKGFSSGTCITMVRQVAISTVWLSTYNATRQLLDPHSNSNEQSWFGHKHTAFQSLGLHLFSSIAVVALTEPLDVVKSHLQSKNGKQIYKDSLSTAFRLFMEQGYRSLWKGALPRGIKITVNGGLTASIYNYVDQIVGVAGGQTVFAE</sequence>
<keyword evidence="6 11" id="KW-0812">Transmembrane</keyword>
<comment type="subcellular location">
    <subcellularLocation>
        <location evidence="2">Mitochondrion membrane</location>
        <topology evidence="2">Multi-pass membrane protein</topology>
    </subcellularLocation>
</comment>
<accession>Q6BJY6</accession>
<dbReference type="GO" id="GO:0031966">
    <property type="term" value="C:mitochondrial membrane"/>
    <property type="evidence" value="ECO:0007669"/>
    <property type="project" value="UniProtKB-SubCell"/>
</dbReference>
<keyword evidence="5 12" id="KW-0813">Transport</keyword>
<dbReference type="PROSITE" id="PS50920">
    <property type="entry name" value="SOLCAR"/>
    <property type="match status" value="2"/>
</dbReference>
<dbReference type="PANTHER" id="PTHR45788">
    <property type="entry name" value="SUCCINATE/FUMARATE MITOCHONDRIAL TRANSPORTER-RELATED"/>
    <property type="match status" value="1"/>
</dbReference>
<dbReference type="InterPro" id="IPR018108">
    <property type="entry name" value="MCP_transmembrane"/>
</dbReference>